<evidence type="ECO:0000259" key="10">
    <source>
        <dbReference type="PROSITE" id="PS50850"/>
    </source>
</evidence>
<feature type="transmembrane region" description="Helical" evidence="9">
    <location>
        <begin position="374"/>
        <end position="392"/>
    </location>
</feature>
<dbReference type="AlphaFoldDB" id="A0A5M3MD54"/>
<dbReference type="Proteomes" id="UP000053558">
    <property type="component" value="Unassembled WGS sequence"/>
</dbReference>
<feature type="transmembrane region" description="Helical" evidence="9">
    <location>
        <begin position="226"/>
        <end position="247"/>
    </location>
</feature>
<dbReference type="OMA" id="TVEHMAV"/>
<comment type="similarity">
    <text evidence="2 8">Belongs to the major facilitator superfamily. Sugar transporter (TC 2.A.1.1) family.</text>
</comment>
<dbReference type="OrthoDB" id="6612291at2759"/>
<keyword evidence="12" id="KW-1185">Reference proteome</keyword>
<evidence type="ECO:0000256" key="8">
    <source>
        <dbReference type="RuleBase" id="RU003346"/>
    </source>
</evidence>
<feature type="transmembrane region" description="Helical" evidence="9">
    <location>
        <begin position="305"/>
        <end position="330"/>
    </location>
</feature>
<dbReference type="PANTHER" id="PTHR48022:SF51">
    <property type="entry name" value="ALPHA-GLUCOSIDE TRANSPORTER, PUTATIVE (AFU_ORTHOLOGUE AFUA_6G11920)-RELATED"/>
    <property type="match status" value="1"/>
</dbReference>
<evidence type="ECO:0000256" key="1">
    <source>
        <dbReference type="ARBA" id="ARBA00004141"/>
    </source>
</evidence>
<keyword evidence="3 8" id="KW-0813">Transport</keyword>
<dbReference type="InterPro" id="IPR050360">
    <property type="entry name" value="MFS_Sugar_Transporters"/>
</dbReference>
<feature type="domain" description="Major facilitator superfamily (MFS) profile" evidence="10">
    <location>
        <begin position="51"/>
        <end position="492"/>
    </location>
</feature>
<dbReference type="EMBL" id="JH711584">
    <property type="protein sequence ID" value="EIW77169.1"/>
    <property type="molecule type" value="Genomic_DNA"/>
</dbReference>
<keyword evidence="6 9" id="KW-0472">Membrane</keyword>
<dbReference type="NCBIfam" id="TIGR00879">
    <property type="entry name" value="SP"/>
    <property type="match status" value="1"/>
</dbReference>
<dbReference type="InterPro" id="IPR036259">
    <property type="entry name" value="MFS_trans_sf"/>
</dbReference>
<feature type="transmembrane region" description="Helical" evidence="9">
    <location>
        <begin position="398"/>
        <end position="423"/>
    </location>
</feature>
<dbReference type="KEGG" id="cput:CONPUDRAFT_139189"/>
<comment type="subcellular location">
    <subcellularLocation>
        <location evidence="1">Membrane</location>
        <topology evidence="1">Multi-pass membrane protein</topology>
    </subcellularLocation>
</comment>
<evidence type="ECO:0000256" key="3">
    <source>
        <dbReference type="ARBA" id="ARBA00022448"/>
    </source>
</evidence>
<evidence type="ECO:0000313" key="11">
    <source>
        <dbReference type="EMBL" id="EIW77169.1"/>
    </source>
</evidence>
<evidence type="ECO:0000313" key="12">
    <source>
        <dbReference type="Proteomes" id="UP000053558"/>
    </source>
</evidence>
<evidence type="ECO:0000256" key="4">
    <source>
        <dbReference type="ARBA" id="ARBA00022692"/>
    </source>
</evidence>
<evidence type="ECO:0000256" key="5">
    <source>
        <dbReference type="ARBA" id="ARBA00022989"/>
    </source>
</evidence>
<comment type="catalytic activity">
    <reaction evidence="7">
        <text>myo-inositol(out) + H(+)(out) = myo-inositol(in) + H(+)(in)</text>
        <dbReference type="Rhea" id="RHEA:60364"/>
        <dbReference type="ChEBI" id="CHEBI:15378"/>
        <dbReference type="ChEBI" id="CHEBI:17268"/>
    </reaction>
</comment>
<proteinExistence type="inferred from homology"/>
<comment type="caution">
    <text evidence="11">The sequence shown here is derived from an EMBL/GenBank/DDBJ whole genome shotgun (WGS) entry which is preliminary data.</text>
</comment>
<reference evidence="12" key="1">
    <citation type="journal article" date="2012" name="Science">
        <title>The Paleozoic origin of enzymatic lignin decomposition reconstructed from 31 fungal genomes.</title>
        <authorList>
            <person name="Floudas D."/>
            <person name="Binder M."/>
            <person name="Riley R."/>
            <person name="Barry K."/>
            <person name="Blanchette R.A."/>
            <person name="Henrissat B."/>
            <person name="Martinez A.T."/>
            <person name="Otillar R."/>
            <person name="Spatafora J.W."/>
            <person name="Yadav J.S."/>
            <person name="Aerts A."/>
            <person name="Benoit I."/>
            <person name="Boyd A."/>
            <person name="Carlson A."/>
            <person name="Copeland A."/>
            <person name="Coutinho P.M."/>
            <person name="de Vries R.P."/>
            <person name="Ferreira P."/>
            <person name="Findley K."/>
            <person name="Foster B."/>
            <person name="Gaskell J."/>
            <person name="Glotzer D."/>
            <person name="Gorecki P."/>
            <person name="Heitman J."/>
            <person name="Hesse C."/>
            <person name="Hori C."/>
            <person name="Igarashi K."/>
            <person name="Jurgens J.A."/>
            <person name="Kallen N."/>
            <person name="Kersten P."/>
            <person name="Kohler A."/>
            <person name="Kuees U."/>
            <person name="Kumar T.K.A."/>
            <person name="Kuo A."/>
            <person name="LaButti K."/>
            <person name="Larrondo L.F."/>
            <person name="Lindquist E."/>
            <person name="Ling A."/>
            <person name="Lombard V."/>
            <person name="Lucas S."/>
            <person name="Lundell T."/>
            <person name="Martin R."/>
            <person name="McLaughlin D.J."/>
            <person name="Morgenstern I."/>
            <person name="Morin E."/>
            <person name="Murat C."/>
            <person name="Nagy L.G."/>
            <person name="Nolan M."/>
            <person name="Ohm R.A."/>
            <person name="Patyshakuliyeva A."/>
            <person name="Rokas A."/>
            <person name="Ruiz-Duenas F.J."/>
            <person name="Sabat G."/>
            <person name="Salamov A."/>
            <person name="Samejima M."/>
            <person name="Schmutz J."/>
            <person name="Slot J.C."/>
            <person name="St John F."/>
            <person name="Stenlid J."/>
            <person name="Sun H."/>
            <person name="Sun S."/>
            <person name="Syed K."/>
            <person name="Tsang A."/>
            <person name="Wiebenga A."/>
            <person name="Young D."/>
            <person name="Pisabarro A."/>
            <person name="Eastwood D.C."/>
            <person name="Martin F."/>
            <person name="Cullen D."/>
            <person name="Grigoriev I.V."/>
            <person name="Hibbett D.S."/>
        </authorList>
    </citation>
    <scope>NUCLEOTIDE SEQUENCE [LARGE SCALE GENOMIC DNA]</scope>
    <source>
        <strain evidence="12">RWD-64-598 SS2</strain>
    </source>
</reference>
<dbReference type="Gene3D" id="1.20.1250.20">
    <property type="entry name" value="MFS general substrate transporter like domains"/>
    <property type="match status" value="1"/>
</dbReference>
<dbReference type="GO" id="GO:0005351">
    <property type="term" value="F:carbohydrate:proton symporter activity"/>
    <property type="evidence" value="ECO:0007669"/>
    <property type="project" value="TreeGrafter"/>
</dbReference>
<dbReference type="SUPFAM" id="SSF103473">
    <property type="entry name" value="MFS general substrate transporter"/>
    <property type="match status" value="1"/>
</dbReference>
<evidence type="ECO:0000256" key="2">
    <source>
        <dbReference type="ARBA" id="ARBA00010992"/>
    </source>
</evidence>
<feature type="transmembrane region" description="Helical" evidence="9">
    <location>
        <begin position="468"/>
        <end position="488"/>
    </location>
</feature>
<organism evidence="11 12">
    <name type="scientific">Coniophora puteana (strain RWD-64-598)</name>
    <name type="common">Brown rot fungus</name>
    <dbReference type="NCBI Taxonomy" id="741705"/>
    <lineage>
        <taxon>Eukaryota</taxon>
        <taxon>Fungi</taxon>
        <taxon>Dikarya</taxon>
        <taxon>Basidiomycota</taxon>
        <taxon>Agaricomycotina</taxon>
        <taxon>Agaricomycetes</taxon>
        <taxon>Agaricomycetidae</taxon>
        <taxon>Boletales</taxon>
        <taxon>Coniophorineae</taxon>
        <taxon>Coniophoraceae</taxon>
        <taxon>Coniophora</taxon>
    </lineage>
</organism>
<dbReference type="PROSITE" id="PS00217">
    <property type="entry name" value="SUGAR_TRANSPORT_2"/>
    <property type="match status" value="1"/>
</dbReference>
<dbReference type="RefSeq" id="XP_007772593.1">
    <property type="nucleotide sequence ID" value="XM_007774403.1"/>
</dbReference>
<sequence>MDLDEKPKDVQEQAETIPHLPAGDALAEAAASEHALSSWSAIRLYWRAFLWCVFMCVGAMLVGYDLQVTGGLLSVPAFRRDFGFESRGQYIISASWQSAFNATSAIGSMFGGLSVGFVIERFGTRKTILLCNVISIGAILIQFFTPAHNNGMLVAGKLVNGLSLGMYISVASTYCAELAPMALRGFTTASVNLWFALGQLLSNASIRGSGARLDKYAYRIPFATQWIFPVILLAGLPFAPESPWWLVRQNRLEEARRIIEHVGGGHANSQLLLRQIQETIELEDYYSSTSKFADMFKGPNLRRTIIAAMVFAVQHGSGINFVVAFSSYFFELAGFSDNKSHDFGLAVSSVGILGNLCTFYTLNRFGRRTLFNASLWSCTIVLMIIGFLSISTNESTRLVIVSFIIVYMFCYQCGIGPVAYVIYAEVPSARLRSKTVGLGVVTNQVFTLVFNIVVPYLVNPDEANLGGYVGFVFGGLTIIACVWVWFAIPETKGRTVDEIDIMFEEKIPARKFASHRILASCRE</sequence>
<dbReference type="PANTHER" id="PTHR48022">
    <property type="entry name" value="PLASTIDIC GLUCOSE TRANSPORTER 4"/>
    <property type="match status" value="1"/>
</dbReference>
<protein>
    <submittedName>
        <fullName evidence="11">General substrate transporter</fullName>
    </submittedName>
</protein>
<dbReference type="InterPro" id="IPR003663">
    <property type="entry name" value="Sugar/inositol_transpt"/>
</dbReference>
<name>A0A5M3MD54_CONPW</name>
<evidence type="ECO:0000256" key="6">
    <source>
        <dbReference type="ARBA" id="ARBA00023136"/>
    </source>
</evidence>
<evidence type="ECO:0000256" key="7">
    <source>
        <dbReference type="ARBA" id="ARBA00049119"/>
    </source>
</evidence>
<feature type="transmembrane region" description="Helical" evidence="9">
    <location>
        <begin position="99"/>
        <end position="120"/>
    </location>
</feature>
<feature type="transmembrane region" description="Helical" evidence="9">
    <location>
        <begin position="127"/>
        <end position="145"/>
    </location>
</feature>
<accession>A0A5M3MD54</accession>
<dbReference type="InterPro" id="IPR020846">
    <property type="entry name" value="MFS_dom"/>
</dbReference>
<feature type="transmembrane region" description="Helical" evidence="9">
    <location>
        <begin position="44"/>
        <end position="64"/>
    </location>
</feature>
<dbReference type="Pfam" id="PF00083">
    <property type="entry name" value="Sugar_tr"/>
    <property type="match status" value="1"/>
</dbReference>
<dbReference type="PROSITE" id="PS50850">
    <property type="entry name" value="MFS"/>
    <property type="match status" value="1"/>
</dbReference>
<gene>
    <name evidence="11" type="ORF">CONPUDRAFT_139189</name>
</gene>
<dbReference type="FunFam" id="1.20.1250.20:FF:000078">
    <property type="entry name" value="MFS maltose transporter, putative"/>
    <property type="match status" value="1"/>
</dbReference>
<keyword evidence="4 9" id="KW-0812">Transmembrane</keyword>
<keyword evidence="5 9" id="KW-1133">Transmembrane helix</keyword>
<feature type="transmembrane region" description="Helical" evidence="9">
    <location>
        <begin position="342"/>
        <end position="362"/>
    </location>
</feature>
<dbReference type="InterPro" id="IPR005828">
    <property type="entry name" value="MFS_sugar_transport-like"/>
</dbReference>
<dbReference type="GeneID" id="19201309"/>
<feature type="transmembrane region" description="Helical" evidence="9">
    <location>
        <begin position="435"/>
        <end position="456"/>
    </location>
</feature>
<evidence type="ECO:0000256" key="9">
    <source>
        <dbReference type="SAM" id="Phobius"/>
    </source>
</evidence>
<dbReference type="PRINTS" id="PR00171">
    <property type="entry name" value="SUGRTRNSPORT"/>
</dbReference>
<dbReference type="GO" id="GO:0016020">
    <property type="term" value="C:membrane"/>
    <property type="evidence" value="ECO:0007669"/>
    <property type="project" value="UniProtKB-SubCell"/>
</dbReference>
<dbReference type="InterPro" id="IPR005829">
    <property type="entry name" value="Sugar_transporter_CS"/>
</dbReference>